<dbReference type="Proteomes" id="UP000315295">
    <property type="component" value="Unassembled WGS sequence"/>
</dbReference>
<name>A0A540LH59_MALBA</name>
<dbReference type="EMBL" id="VIEB01000587">
    <property type="protein sequence ID" value="TQD85805.1"/>
    <property type="molecule type" value="Genomic_DNA"/>
</dbReference>
<feature type="domain" description="RPW8" evidence="2">
    <location>
        <begin position="1"/>
        <end position="152"/>
    </location>
</feature>
<reference evidence="3 4" key="1">
    <citation type="journal article" date="2019" name="G3 (Bethesda)">
        <title>Sequencing of a Wild Apple (Malus baccata) Genome Unravels the Differences Between Cultivated and Wild Apple Species Regarding Disease Resistance and Cold Tolerance.</title>
        <authorList>
            <person name="Chen X."/>
        </authorList>
    </citation>
    <scope>NUCLEOTIDE SEQUENCE [LARGE SCALE GENOMIC DNA]</scope>
    <source>
        <strain evidence="4">cv. Shandingzi</strain>
        <tissue evidence="3">Leaves</tissue>
    </source>
</reference>
<keyword evidence="4" id="KW-1185">Reference proteome</keyword>
<comment type="caution">
    <text evidence="3">The sequence shown here is derived from an EMBL/GenBank/DDBJ whole genome shotgun (WGS) entry which is preliminary data.</text>
</comment>
<dbReference type="InterPro" id="IPR008808">
    <property type="entry name" value="Powdery_mildew-R_dom"/>
</dbReference>
<dbReference type="Pfam" id="PF05659">
    <property type="entry name" value="RPW8"/>
    <property type="match status" value="1"/>
</dbReference>
<evidence type="ECO:0000313" key="4">
    <source>
        <dbReference type="Proteomes" id="UP000315295"/>
    </source>
</evidence>
<protein>
    <recommendedName>
        <fullName evidence="2">RPW8 domain-containing protein</fullName>
    </recommendedName>
</protein>
<keyword evidence="1" id="KW-0472">Membrane</keyword>
<keyword evidence="1" id="KW-0812">Transmembrane</keyword>
<gene>
    <name evidence="3" type="ORF">C1H46_028721</name>
</gene>
<feature type="transmembrane region" description="Helical" evidence="1">
    <location>
        <begin position="241"/>
        <end position="266"/>
    </location>
</feature>
<proteinExistence type="predicted"/>
<sequence>MAGVDLIAGGIVGTLCSELYNLVVTLIKKTNEFSPLLEAIKSTVGGLESLIPRIEDLNEKLKISNKEIDSLKKTLSEGVELVGKCSNKPKWYEKAKYTDKLTALDEALKRELNMLKAHAARDAKENLLLARKNEGQLVELARDWSKWLGMARKHGDQLGESVKDGRETFCAVEEIKKLIVKLLEFWVSCLIIIIVVWVILLIFSHLGKGMRIATAVPDWKILSRSSCEGCKSVVWWARVGVFFVGSFCNLFGYVCVVLGIFFSIAADITLEIRAQHQQGFSGSRVRRLLSSIGSSAFVLFLLIFGFFWV</sequence>
<feature type="transmembrane region" description="Helical" evidence="1">
    <location>
        <begin position="6"/>
        <end position="27"/>
    </location>
</feature>
<feature type="transmembrane region" description="Helical" evidence="1">
    <location>
        <begin position="287"/>
        <end position="308"/>
    </location>
</feature>
<evidence type="ECO:0000313" key="3">
    <source>
        <dbReference type="EMBL" id="TQD85805.1"/>
    </source>
</evidence>
<dbReference type="AlphaFoldDB" id="A0A540LH59"/>
<accession>A0A540LH59</accession>
<organism evidence="3 4">
    <name type="scientific">Malus baccata</name>
    <name type="common">Siberian crab apple</name>
    <name type="synonym">Pyrus baccata</name>
    <dbReference type="NCBI Taxonomy" id="106549"/>
    <lineage>
        <taxon>Eukaryota</taxon>
        <taxon>Viridiplantae</taxon>
        <taxon>Streptophyta</taxon>
        <taxon>Embryophyta</taxon>
        <taxon>Tracheophyta</taxon>
        <taxon>Spermatophyta</taxon>
        <taxon>Magnoliopsida</taxon>
        <taxon>eudicotyledons</taxon>
        <taxon>Gunneridae</taxon>
        <taxon>Pentapetalae</taxon>
        <taxon>rosids</taxon>
        <taxon>fabids</taxon>
        <taxon>Rosales</taxon>
        <taxon>Rosaceae</taxon>
        <taxon>Amygdaloideae</taxon>
        <taxon>Maleae</taxon>
        <taxon>Malus</taxon>
    </lineage>
</organism>
<evidence type="ECO:0000256" key="1">
    <source>
        <dbReference type="SAM" id="Phobius"/>
    </source>
</evidence>
<dbReference type="STRING" id="106549.A0A540LH59"/>
<evidence type="ECO:0000259" key="2">
    <source>
        <dbReference type="PROSITE" id="PS51153"/>
    </source>
</evidence>
<feature type="transmembrane region" description="Helical" evidence="1">
    <location>
        <begin position="185"/>
        <end position="206"/>
    </location>
</feature>
<keyword evidence="1" id="KW-1133">Transmembrane helix</keyword>
<dbReference type="PROSITE" id="PS51153">
    <property type="entry name" value="RPW8"/>
    <property type="match status" value="1"/>
</dbReference>